<accession>A0A9W6TST5</accession>
<reference evidence="1" key="1">
    <citation type="submission" date="2023-04" db="EMBL/GenBank/DDBJ databases">
        <title>Phytophthora lilii NBRC 32176.</title>
        <authorList>
            <person name="Ichikawa N."/>
            <person name="Sato H."/>
            <person name="Tonouchi N."/>
        </authorList>
    </citation>
    <scope>NUCLEOTIDE SEQUENCE</scope>
    <source>
        <strain evidence="1">NBRC 32176</strain>
    </source>
</reference>
<comment type="caution">
    <text evidence="1">The sequence shown here is derived from an EMBL/GenBank/DDBJ whole genome shotgun (WGS) entry which is preliminary data.</text>
</comment>
<gene>
    <name evidence="1" type="ORF">Plil01_000699000</name>
</gene>
<evidence type="ECO:0000313" key="1">
    <source>
        <dbReference type="EMBL" id="GMF18615.1"/>
    </source>
</evidence>
<protein>
    <submittedName>
        <fullName evidence="1">Unnamed protein product</fullName>
    </submittedName>
</protein>
<name>A0A9W6TST5_9STRA</name>
<organism evidence="1 2">
    <name type="scientific">Phytophthora lilii</name>
    <dbReference type="NCBI Taxonomy" id="2077276"/>
    <lineage>
        <taxon>Eukaryota</taxon>
        <taxon>Sar</taxon>
        <taxon>Stramenopiles</taxon>
        <taxon>Oomycota</taxon>
        <taxon>Peronosporomycetes</taxon>
        <taxon>Peronosporales</taxon>
        <taxon>Peronosporaceae</taxon>
        <taxon>Phytophthora</taxon>
    </lineage>
</organism>
<evidence type="ECO:0000313" key="2">
    <source>
        <dbReference type="Proteomes" id="UP001165083"/>
    </source>
</evidence>
<sequence length="132" mass="14453">MATDEIFRPETLYDLLDDSIAGAGPTPKNEISRIDRCRCRHRGISAAVGVRRTREPDHVAETFVGDASMSTGTIDVLAVVVADLLVAKLQMPTGAFKHLSIGKRKANGKWHVEVRRGACRNTVVQTRCLTPI</sequence>
<dbReference type="OrthoDB" id="10585459at2759"/>
<proteinExistence type="predicted"/>
<dbReference type="EMBL" id="BSXW01000322">
    <property type="protein sequence ID" value="GMF18615.1"/>
    <property type="molecule type" value="Genomic_DNA"/>
</dbReference>
<keyword evidence="2" id="KW-1185">Reference proteome</keyword>
<dbReference type="AlphaFoldDB" id="A0A9W6TST5"/>
<dbReference type="Proteomes" id="UP001165083">
    <property type="component" value="Unassembled WGS sequence"/>
</dbReference>